<keyword evidence="1" id="KW-0596">Phosphopantetheine</keyword>
<dbReference type="PROSITE" id="PS50075">
    <property type="entry name" value="CARRIER"/>
    <property type="match status" value="2"/>
</dbReference>
<feature type="non-terminal residue" evidence="5">
    <location>
        <position position="1"/>
    </location>
</feature>
<dbReference type="SUPFAM" id="SSF52777">
    <property type="entry name" value="CoA-dependent acyltransferases"/>
    <property type="match status" value="4"/>
</dbReference>
<dbReference type="PROSITE" id="PS00012">
    <property type="entry name" value="PHOSPHOPANTETHEINE"/>
    <property type="match status" value="1"/>
</dbReference>
<keyword evidence="3" id="KW-0436">Ligase</keyword>
<dbReference type="InterPro" id="IPR006162">
    <property type="entry name" value="Ppantetheine_attach_site"/>
</dbReference>
<dbReference type="InterPro" id="IPR023213">
    <property type="entry name" value="CAT-like_dom_sf"/>
</dbReference>
<dbReference type="Gene3D" id="3.30.559.10">
    <property type="entry name" value="Chloramphenicol acetyltransferase-like domain"/>
    <property type="match status" value="2"/>
</dbReference>
<evidence type="ECO:0000256" key="1">
    <source>
        <dbReference type="ARBA" id="ARBA00022450"/>
    </source>
</evidence>
<feature type="domain" description="Carrier" evidence="4">
    <location>
        <begin position="558"/>
        <end position="633"/>
    </location>
</feature>
<accession>A0A6V8H2V2</accession>
<dbReference type="CDD" id="cd05918">
    <property type="entry name" value="A_NRPS_SidN3_like"/>
    <property type="match status" value="2"/>
</dbReference>
<dbReference type="GO" id="GO:0043041">
    <property type="term" value="P:amino acid activation for nonribosomal peptide biosynthetic process"/>
    <property type="evidence" value="ECO:0007669"/>
    <property type="project" value="TreeGrafter"/>
</dbReference>
<dbReference type="GO" id="GO:0016874">
    <property type="term" value="F:ligase activity"/>
    <property type="evidence" value="ECO:0007669"/>
    <property type="project" value="UniProtKB-KW"/>
</dbReference>
<keyword evidence="2" id="KW-0597">Phosphoprotein</keyword>
<dbReference type="Gene3D" id="1.10.1200.10">
    <property type="entry name" value="ACP-like"/>
    <property type="match status" value="2"/>
</dbReference>
<dbReference type="Gene3D" id="3.40.50.12780">
    <property type="entry name" value="N-terminal domain of ligase-like"/>
    <property type="match status" value="3"/>
</dbReference>
<dbReference type="InterPro" id="IPR001242">
    <property type="entry name" value="Condensation_dom"/>
</dbReference>
<dbReference type="Gene3D" id="3.30.300.30">
    <property type="match status" value="2"/>
</dbReference>
<evidence type="ECO:0000259" key="4">
    <source>
        <dbReference type="PROSITE" id="PS50075"/>
    </source>
</evidence>
<sequence length="2368" mass="263107">DNVGNIKLDDIETASKLDLDLFWGQNRELSSDVDECVHQWITLTAKKIPDTLAIDAWDGKFSYRELDELSSLLCQKLINLGVRKGSVVALCFEKSKWAPVAQIAVLKAGAVALLQSIHVPDHRVGTVFKKSSVHLAVASESRVEIVSQYVPCFTIDQLLNYSSKSSPIANTELPTTGIRDPAAILVSSGTTGEPKQILWSHRTLAANIRGHQEHIPMDASTRVFQFASYDFDLATLETMSTFSIGACLCIPSESERLDNLTAAIHRLKSTHLHLTPSTADLLQPESIPTVSTVILAGEKLVSSSVDRWKDYCRVLGWYGPAECASAAFSAPDAKTWYSGVISYIGSKQPSLCWLVDPRNTERLAPYGAIGEIALEGPASSNGYIGNSTLTQSRFRQNPKFLQQFPEAKERSIIYYTGDLARYDNNGNLVILGRKDTQLKVHGQLVVPDEVEHHIKSFLSNGHGIQVIVDAIKANKDKKPTLVAFIQHNIEHEVAQMTSGLHKQLAKVLPRYAIPSYYIPISKFPKTGTDKVDRARLREMGDTFDLIRQSTIVCLKRREPTTTTEKTLQRLWAAAIGIPPDEISASDSFLQTGDSIRAMRLVGLTRQQGLLLTVADVFENPVLEDMAKVLRVCKEDATSQQEIAPYSLVGQEEDFECARKQAASICGVGIDDIEDIIPCTQMQESLLSLTVGRRGNYTGRNIFQLASSINIEHFKGAWERVVTAIPILRTRIIDLSHRGLVQVVIKSQDCWTVMKSIDDFIDQETQSEMGLGRALMRCGLFPTSPEEDVHITSQPYYFALTMHHSIYDGITTNLIFDTLKDFYNDVEQPLLPLPFQPFLKYIDDQDKDAESKFWNTQFAALDAPQFPPLPSSVYQPRTDTVIVHCIKDISWRRDNYTPTTVLYAAFALLCSYHSNSSDVVFGTVVSGRKVPVAGIERLAGPTIATVPLRVKIDEDDNVWRLLNSVQKQTTEMIPYEQTGLSIIRQMSDEAEQACQFQTFVVIQPEENDLQSRTGLFSSQVHHVWSKGKSHSKYGDHGFNPCALTIACTIRDAGLDIEFSFDSIVLDEPAVRHMSHHFEHILRTLCSQANDEVPLQNINMTMNQDLEHIWEWNAQLPEAFGMPMHELISSVAEKQPDATVISAWDGELTYQNFERLTTNIAQHLTSMGVKRNMIIPLVFEKSIFAPIAFFSVIKAGGAGLFLDPILPESRLISIIDQVESALIICSASNVALSKKVRGSSASVFSLDWDVAHAFIENDFDSTSTKESLPKVDPSDLLYAIFTSGSTGTPKGCQMQHRNFSSAVALQKQVLGLNTTSRMYDFSSYSFDAAHWGMFHVLAAGGTLCIPSEDERNNELSESMRRFKTTDVFLTPSVARSIDPTNVPTLRNIHLGGEEATRDDFARWVPHANTFNSYGPAECSAGTLYGKMCSDDLSKISIGKGVGVSTWIVDLRSPKRLSPIGTVGELYLEGPLVGLGYLGDEAKTATSFIQNPPWLLAGSPSGVIPGRYGRLYKTGDLVKYDATSGELLFIGRKDTQIKLRGQRIELSEIEYHIRQCMRHLETVPLTAEVIIPNMTKKKTLVLFLQVPEKKHQEILKLIRNLESQLRQRVPSYMIPSAYVPLELIPLTATGKTDRRRLRDLGADLKLHYFNQEGVEGTEPPSTAEEIRLQEFWATILSVPSKNIRKKSSFFQLGGDSISAMRLAALARSQGLLSLTVQNILSTPRLSDMAGFILSSNSASTAVDQTLTISPFSLLTNPSDKDKIIRMISRQCNMEVAQIEDIFPCTGVQKSLLSMTAKAANSYIARLILQLRENVDIDRLQRAWKHVSETIAPILRVRIVDVPEVGLLQVQIKEPVQWDSSDEDAMTYINHDQTESMGLSTALTRLAVLRDSKNPGQQCLLLTQHHAIYDGYSIDLLLQEVFKAYIGVSDPSPTAPFQSFLQYVMSIDTVETREFWRKQFLGSEAVPFPALPHQDYRPKADNTVCRDFKTIEWPKNNATASTILRATWSIITSQYSDSQDVVFGAIVSGRQAPVSGVDRMIAPLINAVPVRVKMDPNQTVDELLDGIQQQALSMIPYEHTELLTIRRINADTDRGSRFNTLLVVQPASQGRLLFNDDGPFCSNSVVVSARSELDDFNPNAIMIMCQPNDTNGLHLEISFDSSVIDHAQMERIAAQFEHVLHQICASCGNGAKVDEINVISTEDVSELWKWNESVPEAIEVCVHDLIGRTIKMNPEAPAICSWDGQFSYKELDRLSHLLALQLNALGAKRGSIIPLCFEKSAWHPVAALAVMKAGAVCLSMDTTQPESRLRSIVAQVNPTIIISSNANTALAGQIFDAQIVIGDREHILDHSINQKGQSLPEVYPSDNLYSSC</sequence>
<organism evidence="5 6">
    <name type="scientific">Talaromyces pinophilus</name>
    <name type="common">Penicillium pinophilum</name>
    <dbReference type="NCBI Taxonomy" id="128442"/>
    <lineage>
        <taxon>Eukaryota</taxon>
        <taxon>Fungi</taxon>
        <taxon>Dikarya</taxon>
        <taxon>Ascomycota</taxon>
        <taxon>Pezizomycotina</taxon>
        <taxon>Eurotiomycetes</taxon>
        <taxon>Eurotiomycetidae</taxon>
        <taxon>Eurotiales</taxon>
        <taxon>Trichocomaceae</taxon>
        <taxon>Talaromyces</taxon>
        <taxon>Talaromyces sect. Talaromyces</taxon>
    </lineage>
</organism>
<evidence type="ECO:0000256" key="2">
    <source>
        <dbReference type="ARBA" id="ARBA00022553"/>
    </source>
</evidence>
<keyword evidence="6" id="KW-1185">Reference proteome</keyword>
<dbReference type="FunFam" id="3.30.300.30:FF:000015">
    <property type="entry name" value="Nonribosomal peptide synthase SidD"/>
    <property type="match status" value="2"/>
</dbReference>
<dbReference type="Pfam" id="PF00501">
    <property type="entry name" value="AMP-binding"/>
    <property type="match status" value="3"/>
</dbReference>
<gene>
    <name evidence="5" type="ORF">TCE0_017f03568</name>
</gene>
<dbReference type="InterPro" id="IPR042099">
    <property type="entry name" value="ANL_N_sf"/>
</dbReference>
<reference evidence="6" key="1">
    <citation type="journal article" date="2015" name="Genome Announc.">
        <title>Draft genome sequence of Talaromyces cellulolyticus strain Y-94, a source of lignocellulosic biomass-degrading enzymes.</title>
        <authorList>
            <person name="Fujii T."/>
            <person name="Koike H."/>
            <person name="Sawayama S."/>
            <person name="Yano S."/>
            <person name="Inoue H."/>
        </authorList>
    </citation>
    <scope>NUCLEOTIDE SEQUENCE [LARGE SCALE GENOMIC DNA]</scope>
    <source>
        <strain evidence="6">Y-94</strain>
    </source>
</reference>
<evidence type="ECO:0000313" key="6">
    <source>
        <dbReference type="Proteomes" id="UP000053095"/>
    </source>
</evidence>
<dbReference type="GO" id="GO:0005737">
    <property type="term" value="C:cytoplasm"/>
    <property type="evidence" value="ECO:0007669"/>
    <property type="project" value="TreeGrafter"/>
</dbReference>
<dbReference type="Pfam" id="PF00550">
    <property type="entry name" value="PP-binding"/>
    <property type="match status" value="2"/>
</dbReference>
<evidence type="ECO:0000313" key="5">
    <source>
        <dbReference type="EMBL" id="GAM35320.1"/>
    </source>
</evidence>
<dbReference type="InterPro" id="IPR045851">
    <property type="entry name" value="AMP-bd_C_sf"/>
</dbReference>
<dbReference type="Gene3D" id="3.30.559.30">
    <property type="entry name" value="Nonribosomal peptide synthetase, condensation domain"/>
    <property type="match status" value="2"/>
</dbReference>
<dbReference type="Proteomes" id="UP000053095">
    <property type="component" value="Unassembled WGS sequence"/>
</dbReference>
<dbReference type="InterPro" id="IPR009081">
    <property type="entry name" value="PP-bd_ACP"/>
</dbReference>
<dbReference type="SUPFAM" id="SSF56801">
    <property type="entry name" value="Acetyl-CoA synthetase-like"/>
    <property type="match status" value="3"/>
</dbReference>
<evidence type="ECO:0000256" key="3">
    <source>
        <dbReference type="ARBA" id="ARBA00022598"/>
    </source>
</evidence>
<dbReference type="SUPFAM" id="SSF47336">
    <property type="entry name" value="ACP-like"/>
    <property type="match status" value="2"/>
</dbReference>
<dbReference type="GO" id="GO:0031177">
    <property type="term" value="F:phosphopantetheine binding"/>
    <property type="evidence" value="ECO:0007669"/>
    <property type="project" value="TreeGrafter"/>
</dbReference>
<proteinExistence type="predicted"/>
<dbReference type="PANTHER" id="PTHR45527">
    <property type="entry name" value="NONRIBOSOMAL PEPTIDE SYNTHETASE"/>
    <property type="match status" value="1"/>
</dbReference>
<name>A0A6V8H2V2_TALPI</name>
<dbReference type="FunFam" id="3.30.559.30:FF:000003">
    <property type="entry name" value="Nonribosomal peptide synthase SidD"/>
    <property type="match status" value="2"/>
</dbReference>
<comment type="caution">
    <text evidence="5">The sequence shown here is derived from an EMBL/GenBank/DDBJ whole genome shotgun (WGS) entry which is preliminary data.</text>
</comment>
<feature type="domain" description="Carrier" evidence="4">
    <location>
        <begin position="1656"/>
        <end position="1733"/>
    </location>
</feature>
<dbReference type="GO" id="GO:0044550">
    <property type="term" value="P:secondary metabolite biosynthetic process"/>
    <property type="evidence" value="ECO:0007669"/>
    <property type="project" value="TreeGrafter"/>
</dbReference>
<dbReference type="InterPro" id="IPR036736">
    <property type="entry name" value="ACP-like_sf"/>
</dbReference>
<dbReference type="PANTHER" id="PTHR45527:SF1">
    <property type="entry name" value="FATTY ACID SYNTHASE"/>
    <property type="match status" value="1"/>
</dbReference>
<protein>
    <recommendedName>
        <fullName evidence="4">Carrier domain-containing protein</fullName>
    </recommendedName>
</protein>
<dbReference type="CDD" id="cd19545">
    <property type="entry name" value="FUM14_C_NRPS-like"/>
    <property type="match status" value="2"/>
</dbReference>
<dbReference type="InterPro" id="IPR000873">
    <property type="entry name" value="AMP-dep_synth/lig_dom"/>
</dbReference>
<dbReference type="EMBL" id="DF933813">
    <property type="protein sequence ID" value="GAM35320.1"/>
    <property type="molecule type" value="Genomic_DNA"/>
</dbReference>
<dbReference type="Pfam" id="PF00668">
    <property type="entry name" value="Condensation"/>
    <property type="match status" value="2"/>
</dbReference>